<reference evidence="2 3" key="1">
    <citation type="submission" date="2017-02" db="EMBL/GenBank/DDBJ databases">
        <authorList>
            <person name="Peterson S.W."/>
        </authorList>
    </citation>
    <scope>NUCLEOTIDE SEQUENCE [LARGE SCALE GENOMIC DNA]</scope>
    <source>
        <strain evidence="2 3">DSM 22899</strain>
    </source>
</reference>
<keyword evidence="1" id="KW-0732">Signal</keyword>
<dbReference type="RefSeq" id="WP_079716145.1">
    <property type="nucleotide sequence ID" value="NZ_FUYS01000003.1"/>
</dbReference>
<protein>
    <recommendedName>
        <fullName evidence="4">Outer membrane protein beta-barrel domain-containing protein</fullName>
    </recommendedName>
</protein>
<feature type="chain" id="PRO_5012029799" description="Outer membrane protein beta-barrel domain-containing protein" evidence="1">
    <location>
        <begin position="25"/>
        <end position="230"/>
    </location>
</feature>
<gene>
    <name evidence="2" type="ORF">SAMN05660226_01443</name>
</gene>
<name>A0A1T5BF87_9SPHI</name>
<sequence>MKLPGITLFLFTCCFIIGTGSAQAQFGDESPVPYFRYALSAGGGPAMISGDLQGRLLGGGIFVRGDYFLHHGISVSIEAQEGMLRSGDQGDGISPYPVTLLFFTGLASVRFHPLMFIQNDHDRRIMYRKSYLQKAINTAYIGAGLGGMFNFTRSTAVETYTNGSRFGYVYHADIGLDFPLSKMAPYLMDTFMWYINVNGQLNMAADQGMDGFPDERDSYSMFTVGIKLKL</sequence>
<dbReference type="OrthoDB" id="790740at2"/>
<proteinExistence type="predicted"/>
<keyword evidence="3" id="KW-1185">Reference proteome</keyword>
<dbReference type="EMBL" id="FUYS01000003">
    <property type="protein sequence ID" value="SKB45906.1"/>
    <property type="molecule type" value="Genomic_DNA"/>
</dbReference>
<feature type="signal peptide" evidence="1">
    <location>
        <begin position="1"/>
        <end position="24"/>
    </location>
</feature>
<dbReference type="Proteomes" id="UP000190541">
    <property type="component" value="Unassembled WGS sequence"/>
</dbReference>
<evidence type="ECO:0000313" key="3">
    <source>
        <dbReference type="Proteomes" id="UP000190541"/>
    </source>
</evidence>
<accession>A0A1T5BF87</accession>
<dbReference type="STRING" id="623280.SAMN05660226_01443"/>
<evidence type="ECO:0000256" key="1">
    <source>
        <dbReference type="SAM" id="SignalP"/>
    </source>
</evidence>
<evidence type="ECO:0000313" key="2">
    <source>
        <dbReference type="EMBL" id="SKB45906.1"/>
    </source>
</evidence>
<dbReference type="AlphaFoldDB" id="A0A1T5BF87"/>
<organism evidence="2 3">
    <name type="scientific">Parapedobacter luteus</name>
    <dbReference type="NCBI Taxonomy" id="623280"/>
    <lineage>
        <taxon>Bacteria</taxon>
        <taxon>Pseudomonadati</taxon>
        <taxon>Bacteroidota</taxon>
        <taxon>Sphingobacteriia</taxon>
        <taxon>Sphingobacteriales</taxon>
        <taxon>Sphingobacteriaceae</taxon>
        <taxon>Parapedobacter</taxon>
    </lineage>
</organism>
<evidence type="ECO:0008006" key="4">
    <source>
        <dbReference type="Google" id="ProtNLM"/>
    </source>
</evidence>